<evidence type="ECO:0008006" key="3">
    <source>
        <dbReference type="Google" id="ProtNLM"/>
    </source>
</evidence>
<keyword evidence="2" id="KW-1185">Reference proteome</keyword>
<organism evidence="1 2">
    <name type="scientific">Pandoraea anapnoica</name>
    <dbReference type="NCBI Taxonomy" id="2508301"/>
    <lineage>
        <taxon>Bacteria</taxon>
        <taxon>Pseudomonadati</taxon>
        <taxon>Pseudomonadota</taxon>
        <taxon>Betaproteobacteria</taxon>
        <taxon>Burkholderiales</taxon>
        <taxon>Burkholderiaceae</taxon>
        <taxon>Pandoraea</taxon>
    </lineage>
</organism>
<reference evidence="1 2" key="1">
    <citation type="submission" date="2019-08" db="EMBL/GenBank/DDBJ databases">
        <authorList>
            <person name="Peeters C."/>
        </authorList>
    </citation>
    <scope>NUCLEOTIDE SEQUENCE [LARGE SCALE GENOMIC DNA]</scope>
    <source>
        <strain evidence="1 2">LMG 31117</strain>
    </source>
</reference>
<dbReference type="InterPro" id="IPR044556">
    <property type="entry name" value="EndoII-like_GIY-YIG"/>
</dbReference>
<sequence>MEQLIEIGFQPVGRWMLSEDGALKAEVDIHAKLHKNVLYAFVVEGQVMYVGKSTTGLRQRFQSYATPGKDSSTNVRCHQHIREHVEKNTRVEILSMADKGLHKYGSFHLNLAAGLEDSIIAMLKPSWNGEREVREAVEREQVTEAPATLAELVTDSFSFNLAPAYRDNGFFNVPVRSSRLLGNNGETLELLLGDDPTPQYSIVNRTSNKNGSVRLYCSQPLKRWFKNISPNTRIEVDVVSPLSIHLLNPISEG</sequence>
<dbReference type="InterPro" id="IPR053748">
    <property type="entry name" value="Host_DNA_Degrad_Endo"/>
</dbReference>
<dbReference type="CDD" id="cd10436">
    <property type="entry name" value="GIY-YIG_EndoII_Hpy188I_like"/>
    <property type="match status" value="1"/>
</dbReference>
<evidence type="ECO:0000313" key="2">
    <source>
        <dbReference type="Proteomes" id="UP000383122"/>
    </source>
</evidence>
<dbReference type="Proteomes" id="UP000383122">
    <property type="component" value="Unassembled WGS sequence"/>
</dbReference>
<dbReference type="SUPFAM" id="SSF82771">
    <property type="entry name" value="GIY-YIG endonuclease"/>
    <property type="match status" value="1"/>
</dbReference>
<dbReference type="EMBL" id="CABPSP010000013">
    <property type="protein sequence ID" value="VVE71601.1"/>
    <property type="molecule type" value="Genomic_DNA"/>
</dbReference>
<dbReference type="OrthoDB" id="3654724at2"/>
<dbReference type="InterPro" id="IPR035901">
    <property type="entry name" value="GIY-YIG_endonuc_sf"/>
</dbReference>
<dbReference type="Gene3D" id="3.40.1440.40">
    <property type="match status" value="1"/>
</dbReference>
<protein>
    <recommendedName>
        <fullName evidence="3">GIY-YIG domain-containing protein</fullName>
    </recommendedName>
</protein>
<evidence type="ECO:0000313" key="1">
    <source>
        <dbReference type="EMBL" id="VVE71601.1"/>
    </source>
</evidence>
<gene>
    <name evidence="1" type="ORF">PAN31117_04109</name>
</gene>
<name>A0A5E5AD79_9BURK</name>
<dbReference type="AlphaFoldDB" id="A0A5E5AD79"/>
<dbReference type="RefSeq" id="WP_150739796.1">
    <property type="nucleotide sequence ID" value="NZ_CABPSP010000013.1"/>
</dbReference>
<accession>A0A5E5AD79</accession>
<proteinExistence type="predicted"/>